<organism evidence="5 6">
    <name type="scientific">Actinomadura darangshiensis</name>
    <dbReference type="NCBI Taxonomy" id="705336"/>
    <lineage>
        <taxon>Bacteria</taxon>
        <taxon>Bacillati</taxon>
        <taxon>Actinomycetota</taxon>
        <taxon>Actinomycetes</taxon>
        <taxon>Streptosporangiales</taxon>
        <taxon>Thermomonosporaceae</taxon>
        <taxon>Actinomadura</taxon>
    </lineage>
</organism>
<reference evidence="5 6" key="1">
    <citation type="submission" date="2019-03" db="EMBL/GenBank/DDBJ databases">
        <title>Draft genome sequences of novel Actinobacteria.</title>
        <authorList>
            <person name="Sahin N."/>
            <person name="Ay H."/>
            <person name="Saygin H."/>
        </authorList>
    </citation>
    <scope>NUCLEOTIDE SEQUENCE [LARGE SCALE GENOMIC DNA]</scope>
    <source>
        <strain evidence="5 6">DSM 45941</strain>
    </source>
</reference>
<dbReference type="Proteomes" id="UP000295578">
    <property type="component" value="Unassembled WGS sequence"/>
</dbReference>
<keyword evidence="3" id="KW-0804">Transcription</keyword>
<dbReference type="OrthoDB" id="9799345at2"/>
<protein>
    <submittedName>
        <fullName evidence="5">AraC family transcriptional regulator</fullName>
    </submittedName>
</protein>
<dbReference type="Gene3D" id="1.10.10.60">
    <property type="entry name" value="Homeodomain-like"/>
    <property type="match status" value="1"/>
</dbReference>
<dbReference type="PRINTS" id="PR00032">
    <property type="entry name" value="HTHARAC"/>
</dbReference>
<dbReference type="SMART" id="SM00342">
    <property type="entry name" value="HTH_ARAC"/>
    <property type="match status" value="1"/>
</dbReference>
<dbReference type="PROSITE" id="PS01124">
    <property type="entry name" value="HTH_ARAC_FAMILY_2"/>
    <property type="match status" value="1"/>
</dbReference>
<keyword evidence="6" id="KW-1185">Reference proteome</keyword>
<dbReference type="PANTHER" id="PTHR43280">
    <property type="entry name" value="ARAC-FAMILY TRANSCRIPTIONAL REGULATOR"/>
    <property type="match status" value="1"/>
</dbReference>
<dbReference type="InterPro" id="IPR020449">
    <property type="entry name" value="Tscrpt_reg_AraC-type_HTH"/>
</dbReference>
<evidence type="ECO:0000313" key="5">
    <source>
        <dbReference type="EMBL" id="TDD84049.1"/>
    </source>
</evidence>
<dbReference type="AlphaFoldDB" id="A0A4R5BF82"/>
<name>A0A4R5BF82_9ACTN</name>
<dbReference type="GO" id="GO:0003700">
    <property type="term" value="F:DNA-binding transcription factor activity"/>
    <property type="evidence" value="ECO:0007669"/>
    <property type="project" value="InterPro"/>
</dbReference>
<evidence type="ECO:0000256" key="1">
    <source>
        <dbReference type="ARBA" id="ARBA00023015"/>
    </source>
</evidence>
<dbReference type="EMBL" id="SMKY01000048">
    <property type="protein sequence ID" value="TDD84049.1"/>
    <property type="molecule type" value="Genomic_DNA"/>
</dbReference>
<comment type="caution">
    <text evidence="5">The sequence shown here is derived from an EMBL/GenBank/DDBJ whole genome shotgun (WGS) entry which is preliminary data.</text>
</comment>
<dbReference type="Pfam" id="PF12833">
    <property type="entry name" value="HTH_18"/>
    <property type="match status" value="1"/>
</dbReference>
<evidence type="ECO:0000256" key="3">
    <source>
        <dbReference type="ARBA" id="ARBA00023163"/>
    </source>
</evidence>
<proteinExistence type="predicted"/>
<dbReference type="InterPro" id="IPR018060">
    <property type="entry name" value="HTH_AraC"/>
</dbReference>
<keyword evidence="1" id="KW-0805">Transcription regulation</keyword>
<feature type="domain" description="HTH araC/xylS-type" evidence="4">
    <location>
        <begin position="48"/>
        <end position="149"/>
    </location>
</feature>
<dbReference type="RefSeq" id="WP_132197589.1">
    <property type="nucleotide sequence ID" value="NZ_SMKY01000048.1"/>
</dbReference>
<evidence type="ECO:0000256" key="2">
    <source>
        <dbReference type="ARBA" id="ARBA00023125"/>
    </source>
</evidence>
<dbReference type="InterPro" id="IPR009057">
    <property type="entry name" value="Homeodomain-like_sf"/>
</dbReference>
<gene>
    <name evidence="5" type="ORF">E1293_13580</name>
</gene>
<dbReference type="GO" id="GO:0043565">
    <property type="term" value="F:sequence-specific DNA binding"/>
    <property type="evidence" value="ECO:0007669"/>
    <property type="project" value="InterPro"/>
</dbReference>
<accession>A0A4R5BF82</accession>
<sequence>MDEFSPSDIARLSALPLDVLTVALGNALAAERAVPAHPVHARRGALMAQIYAFMRKNLGDPHLTPGVIAEAHYISLRYLHKLFQQEGQTVAGWVRERRLELCRRDLADPGLTALSISAIACRWGYRNPAHFSQAFRSAYGLSPRQFRRQHATLRRLRDRPVSEGRPEAAVRPAWARALDDTASLAVRFVPGT</sequence>
<evidence type="ECO:0000259" key="4">
    <source>
        <dbReference type="PROSITE" id="PS01124"/>
    </source>
</evidence>
<evidence type="ECO:0000313" key="6">
    <source>
        <dbReference type="Proteomes" id="UP000295578"/>
    </source>
</evidence>
<dbReference type="SUPFAM" id="SSF46689">
    <property type="entry name" value="Homeodomain-like"/>
    <property type="match status" value="1"/>
</dbReference>
<dbReference type="PANTHER" id="PTHR43280:SF31">
    <property type="entry name" value="TRANSCRIPTIONAL REGULATORY PROTEIN"/>
    <property type="match status" value="1"/>
</dbReference>
<keyword evidence="2" id="KW-0238">DNA-binding</keyword>